<evidence type="ECO:0000256" key="2">
    <source>
        <dbReference type="ARBA" id="ARBA00004193"/>
    </source>
</evidence>
<dbReference type="Gene3D" id="1.10.3120.10">
    <property type="entry name" value="Trigger factor, C-terminal domain"/>
    <property type="match status" value="1"/>
</dbReference>
<evidence type="ECO:0000256" key="5">
    <source>
        <dbReference type="ARBA" id="ARBA00022729"/>
    </source>
</evidence>
<dbReference type="InterPro" id="IPR027304">
    <property type="entry name" value="Trigger_fact/SurA_dom_sf"/>
</dbReference>
<keyword evidence="9 11" id="KW-0413">Isomerase</keyword>
<evidence type="ECO:0000256" key="7">
    <source>
        <dbReference type="ARBA" id="ARBA00023136"/>
    </source>
</evidence>
<comment type="catalytic activity">
    <reaction evidence="1 11">
        <text>[protein]-peptidylproline (omega=180) = [protein]-peptidylproline (omega=0)</text>
        <dbReference type="Rhea" id="RHEA:16237"/>
        <dbReference type="Rhea" id="RHEA-COMP:10747"/>
        <dbReference type="Rhea" id="RHEA-COMP:10748"/>
        <dbReference type="ChEBI" id="CHEBI:83833"/>
        <dbReference type="ChEBI" id="CHEBI:83834"/>
        <dbReference type="EC" id="5.2.1.8"/>
    </reaction>
</comment>
<accession>A0ABQ1NE38</accession>
<dbReference type="Pfam" id="PF13616">
    <property type="entry name" value="Rotamase_3"/>
    <property type="match status" value="1"/>
</dbReference>
<dbReference type="SUPFAM" id="SSF54534">
    <property type="entry name" value="FKBP-like"/>
    <property type="match status" value="1"/>
</dbReference>
<dbReference type="InterPro" id="IPR000297">
    <property type="entry name" value="PPIase_PpiC"/>
</dbReference>
<dbReference type="EC" id="5.2.1.8" evidence="11"/>
<keyword evidence="4 11" id="KW-1003">Cell membrane</keyword>
<evidence type="ECO:0000256" key="13">
    <source>
        <dbReference type="SAM" id="SignalP"/>
    </source>
</evidence>
<keyword evidence="5 11" id="KW-0732">Signal</keyword>
<evidence type="ECO:0000256" key="12">
    <source>
        <dbReference type="SAM" id="Coils"/>
    </source>
</evidence>
<dbReference type="HAMAP" id="MF_01145">
    <property type="entry name" value="Foldase_PrsA"/>
    <property type="match status" value="1"/>
</dbReference>
<dbReference type="Gene3D" id="3.10.50.40">
    <property type="match status" value="1"/>
</dbReference>
<dbReference type="EMBL" id="BMCJ01000001">
    <property type="protein sequence ID" value="GGC73844.1"/>
    <property type="molecule type" value="Genomic_DNA"/>
</dbReference>
<dbReference type="PANTHER" id="PTHR47245:SF1">
    <property type="entry name" value="FOLDASE PROTEIN PRSA"/>
    <property type="match status" value="1"/>
</dbReference>
<evidence type="ECO:0000256" key="1">
    <source>
        <dbReference type="ARBA" id="ARBA00000971"/>
    </source>
</evidence>
<dbReference type="SUPFAM" id="SSF109998">
    <property type="entry name" value="Triger factor/SurA peptide-binding domain-like"/>
    <property type="match status" value="1"/>
</dbReference>
<dbReference type="InterPro" id="IPR023059">
    <property type="entry name" value="Foldase_PrsA"/>
</dbReference>
<dbReference type="PROSITE" id="PS51257">
    <property type="entry name" value="PROKAR_LIPOPROTEIN"/>
    <property type="match status" value="1"/>
</dbReference>
<evidence type="ECO:0000256" key="10">
    <source>
        <dbReference type="ARBA" id="ARBA00023288"/>
    </source>
</evidence>
<name>A0ABQ1NE38_9BACI</name>
<organism evidence="15 16">
    <name type="scientific">Thalassobacillus devorans</name>
    <dbReference type="NCBI Taxonomy" id="279813"/>
    <lineage>
        <taxon>Bacteria</taxon>
        <taxon>Bacillati</taxon>
        <taxon>Bacillota</taxon>
        <taxon>Bacilli</taxon>
        <taxon>Bacillales</taxon>
        <taxon>Bacillaceae</taxon>
        <taxon>Thalassobacillus</taxon>
    </lineage>
</organism>
<evidence type="ECO:0000256" key="8">
    <source>
        <dbReference type="ARBA" id="ARBA00023139"/>
    </source>
</evidence>
<evidence type="ECO:0000313" key="15">
    <source>
        <dbReference type="EMBL" id="GGC73844.1"/>
    </source>
</evidence>
<keyword evidence="16" id="KW-1185">Reference proteome</keyword>
<evidence type="ECO:0000256" key="4">
    <source>
        <dbReference type="ARBA" id="ARBA00022475"/>
    </source>
</evidence>
<keyword evidence="10 11" id="KW-0449">Lipoprotein</keyword>
<evidence type="ECO:0000256" key="3">
    <source>
        <dbReference type="ARBA" id="ARBA00006071"/>
    </source>
</evidence>
<evidence type="ECO:0000256" key="6">
    <source>
        <dbReference type="ARBA" id="ARBA00023110"/>
    </source>
</evidence>
<evidence type="ECO:0000313" key="16">
    <source>
        <dbReference type="Proteomes" id="UP000619534"/>
    </source>
</evidence>
<feature type="chain" id="PRO_5045438715" description="Foldase protein PrsA" evidence="13">
    <location>
        <begin position="25"/>
        <end position="294"/>
    </location>
</feature>
<dbReference type="PROSITE" id="PS50198">
    <property type="entry name" value="PPIC_PPIASE_2"/>
    <property type="match status" value="1"/>
</dbReference>
<dbReference type="RefSeq" id="WP_062444195.1">
    <property type="nucleotide sequence ID" value="NZ_BMCJ01000001.1"/>
</dbReference>
<dbReference type="PANTHER" id="PTHR47245">
    <property type="entry name" value="PEPTIDYLPROLYL ISOMERASE"/>
    <property type="match status" value="1"/>
</dbReference>
<gene>
    <name evidence="11 15" type="primary">prsA</name>
    <name evidence="15" type="ORF">GCM10007216_00620</name>
</gene>
<feature type="coiled-coil region" evidence="12">
    <location>
        <begin position="244"/>
        <end position="271"/>
    </location>
</feature>
<keyword evidence="12" id="KW-0175">Coiled coil</keyword>
<reference evidence="16" key="1">
    <citation type="journal article" date="2019" name="Int. J. Syst. Evol. Microbiol.">
        <title>The Global Catalogue of Microorganisms (GCM) 10K type strain sequencing project: providing services to taxonomists for standard genome sequencing and annotation.</title>
        <authorList>
            <consortium name="The Broad Institute Genomics Platform"/>
            <consortium name="The Broad Institute Genome Sequencing Center for Infectious Disease"/>
            <person name="Wu L."/>
            <person name="Ma J."/>
        </authorList>
    </citation>
    <scope>NUCLEOTIDE SEQUENCE [LARGE SCALE GENOMIC DNA]</scope>
    <source>
        <strain evidence="16">CCM 7282</strain>
    </source>
</reference>
<protein>
    <recommendedName>
        <fullName evidence="11">Foldase protein PrsA</fullName>
        <ecNumber evidence="11">5.2.1.8</ecNumber>
    </recommendedName>
</protein>
<evidence type="ECO:0000256" key="9">
    <source>
        <dbReference type="ARBA" id="ARBA00023235"/>
    </source>
</evidence>
<comment type="similarity">
    <text evidence="3 11">Belongs to the PrsA family.</text>
</comment>
<keyword evidence="6 11" id="KW-0697">Rotamase</keyword>
<sequence length="294" mass="33035">MKKFAVAATLAAGVLTLSACSSDAEDNSEVVVETSGGDITKEQFYEALKDQNGEAVLQQLVMSEVLSANYEVSEEEVDKELEKMKEQYGDQFEMILQQNNFKDEEDFKDTLRLSLLQEKAAMEDVEVAEDEMQAYYDKMKTEVEASHILVEDEETAKDIKKQLDEGADFAELAKEHSTDPGSGEKGGELGFFSTGEMTAKFEDAAYDLEVGEISEPIETEFGFHIIKKTDEREAEDVGSFEEEKDTIKRQLASEKIDQQELQAKMDKMMEDAEIDVKLDEFEGLFDKPEQPAEG</sequence>
<feature type="signal peptide" evidence="13">
    <location>
        <begin position="1"/>
        <end position="24"/>
    </location>
</feature>
<proteinExistence type="inferred from homology"/>
<evidence type="ECO:0000256" key="11">
    <source>
        <dbReference type="HAMAP-Rule" id="MF_01145"/>
    </source>
</evidence>
<comment type="function">
    <text evidence="11">Plays a major role in protein secretion by helping the post-translocational extracellular folding of several secreted proteins.</text>
</comment>
<dbReference type="InterPro" id="IPR046357">
    <property type="entry name" value="PPIase_dom_sf"/>
</dbReference>
<dbReference type="InterPro" id="IPR037041">
    <property type="entry name" value="Trigger_fac_C_sf"/>
</dbReference>
<dbReference type="InterPro" id="IPR050245">
    <property type="entry name" value="PrsA_foldase"/>
</dbReference>
<comment type="subcellular location">
    <subcellularLocation>
        <location evidence="2 11">Cell membrane</location>
        <topology evidence="2 11">Lipid-anchor</topology>
    </subcellularLocation>
</comment>
<evidence type="ECO:0000259" key="14">
    <source>
        <dbReference type="PROSITE" id="PS50198"/>
    </source>
</evidence>
<dbReference type="Proteomes" id="UP000619534">
    <property type="component" value="Unassembled WGS sequence"/>
</dbReference>
<dbReference type="PROSITE" id="PS01096">
    <property type="entry name" value="PPIC_PPIASE_1"/>
    <property type="match status" value="1"/>
</dbReference>
<feature type="domain" description="PpiC" evidence="14">
    <location>
        <begin position="140"/>
        <end position="230"/>
    </location>
</feature>
<dbReference type="InterPro" id="IPR023058">
    <property type="entry name" value="PPIase_PpiC_CS"/>
</dbReference>
<keyword evidence="8 11" id="KW-0564">Palmitate</keyword>
<comment type="caution">
    <text evidence="15">The sequence shown here is derived from an EMBL/GenBank/DDBJ whole genome shotgun (WGS) entry which is preliminary data.</text>
</comment>
<keyword evidence="7 11" id="KW-0472">Membrane</keyword>